<dbReference type="RefSeq" id="XP_052944687.1">
    <property type="nucleotide sequence ID" value="XM_053087470.1"/>
</dbReference>
<dbReference type="AlphaFoldDB" id="A0AA38H6L8"/>
<reference evidence="1" key="1">
    <citation type="journal article" date="2022" name="G3 (Bethesda)">
        <title>High quality genome of the basidiomycete yeast Dioszegia hungarica PDD-24b-2 isolated from cloud water.</title>
        <authorList>
            <person name="Jarrige D."/>
            <person name="Haridas S."/>
            <person name="Bleykasten-Grosshans C."/>
            <person name="Joly M."/>
            <person name="Nadalig T."/>
            <person name="Sancelme M."/>
            <person name="Vuilleumier S."/>
            <person name="Grigoriev I.V."/>
            <person name="Amato P."/>
            <person name="Bringel F."/>
        </authorList>
    </citation>
    <scope>NUCLEOTIDE SEQUENCE</scope>
    <source>
        <strain evidence="1">PDD-24b-2</strain>
    </source>
</reference>
<gene>
    <name evidence="1" type="ORF">MKK02DRAFT_28034</name>
</gene>
<dbReference type="EMBL" id="JAKWFO010000006">
    <property type="protein sequence ID" value="KAI9634910.1"/>
    <property type="molecule type" value="Genomic_DNA"/>
</dbReference>
<keyword evidence="2" id="KW-1185">Reference proteome</keyword>
<name>A0AA38H6L8_9TREE</name>
<proteinExistence type="predicted"/>
<evidence type="ECO:0000313" key="2">
    <source>
        <dbReference type="Proteomes" id="UP001164286"/>
    </source>
</evidence>
<protein>
    <submittedName>
        <fullName evidence="1">Uncharacterized protein</fullName>
    </submittedName>
</protein>
<dbReference type="GeneID" id="77726675"/>
<evidence type="ECO:0000313" key="1">
    <source>
        <dbReference type="EMBL" id="KAI9634910.1"/>
    </source>
</evidence>
<dbReference type="Proteomes" id="UP001164286">
    <property type="component" value="Unassembled WGS sequence"/>
</dbReference>
<accession>A0AA38H6L8</accession>
<comment type="caution">
    <text evidence="1">The sequence shown here is derived from an EMBL/GenBank/DDBJ whole genome shotgun (WGS) entry which is preliminary data.</text>
</comment>
<organism evidence="1 2">
    <name type="scientific">Dioszegia hungarica</name>
    <dbReference type="NCBI Taxonomy" id="4972"/>
    <lineage>
        <taxon>Eukaryota</taxon>
        <taxon>Fungi</taxon>
        <taxon>Dikarya</taxon>
        <taxon>Basidiomycota</taxon>
        <taxon>Agaricomycotina</taxon>
        <taxon>Tremellomycetes</taxon>
        <taxon>Tremellales</taxon>
        <taxon>Bulleribasidiaceae</taxon>
        <taxon>Dioszegia</taxon>
    </lineage>
</organism>
<sequence>MSRRPEAKRITRLLGTSTLSLVSTFQAHTKRLLPPRDPLCLNAALSPTFLARLLTPRPSSLQTALSLQAIIQHGARLRYLTYQAHGLTARLRFLTKEAVPAMEAEINRLCGEWWKLRPRIEETKTEMDACSPLGLPCSLRSSKAYCQAYMDNTQAHNGTPPSTLIPIPKGPSLLSQPIYHTATAYAQLLAQPALQTKSEHSLHKLLSHRLVIAERVKDLMETKKVLLAGKHLLQGEIARRVRTQRDEE</sequence>